<dbReference type="InterPro" id="IPR005036">
    <property type="entry name" value="CBM21_dom"/>
</dbReference>
<protein>
    <submittedName>
        <fullName evidence="3">Protein phosphatase 1 regulatory subunit 3C</fullName>
    </submittedName>
</protein>
<reference evidence="4" key="1">
    <citation type="submission" date="2017-01" db="EMBL/GenBank/DDBJ databases">
        <authorList>
            <person name="Wang Y."/>
            <person name="White M."/>
            <person name="Kvist S."/>
            <person name="Moncalvo J.-M."/>
        </authorList>
    </citation>
    <scope>NUCLEOTIDE SEQUENCE [LARGE SCALE GENOMIC DNA]</scope>
    <source>
        <strain evidence="4">COL-18-3</strain>
    </source>
</reference>
<feature type="compositionally biased region" description="Basic and acidic residues" evidence="1">
    <location>
        <begin position="1"/>
        <end position="12"/>
    </location>
</feature>
<evidence type="ECO:0000313" key="3">
    <source>
        <dbReference type="EMBL" id="OMH85071.1"/>
    </source>
</evidence>
<dbReference type="Pfam" id="PF03370">
    <property type="entry name" value="CBM_21"/>
    <property type="match status" value="1"/>
</dbReference>
<dbReference type="InterPro" id="IPR050782">
    <property type="entry name" value="PP1_regulatory_subunit_3"/>
</dbReference>
<feature type="compositionally biased region" description="Acidic residues" evidence="1">
    <location>
        <begin position="13"/>
        <end position="25"/>
    </location>
</feature>
<gene>
    <name evidence="3" type="ORF">AX774_g1397</name>
</gene>
<feature type="region of interest" description="Disordered" evidence="1">
    <location>
        <begin position="1"/>
        <end position="34"/>
    </location>
</feature>
<proteinExistence type="predicted"/>
<keyword evidence="4" id="KW-1185">Reference proteome</keyword>
<feature type="compositionally biased region" description="Polar residues" evidence="1">
    <location>
        <begin position="289"/>
        <end position="318"/>
    </location>
</feature>
<accession>A0A1R1PVS9</accession>
<organism evidence="3 4">
    <name type="scientific">Zancudomyces culisetae</name>
    <name type="common">Gut fungus</name>
    <name type="synonym">Smittium culisetae</name>
    <dbReference type="NCBI Taxonomy" id="1213189"/>
    <lineage>
        <taxon>Eukaryota</taxon>
        <taxon>Fungi</taxon>
        <taxon>Fungi incertae sedis</taxon>
        <taxon>Zoopagomycota</taxon>
        <taxon>Kickxellomycotina</taxon>
        <taxon>Harpellomycetes</taxon>
        <taxon>Harpellales</taxon>
        <taxon>Legeriomycetaceae</taxon>
        <taxon>Zancudomyces</taxon>
    </lineage>
</organism>
<name>A0A1R1PVS9_ZANCU</name>
<dbReference type="PROSITE" id="PS51159">
    <property type="entry name" value="CBM21"/>
    <property type="match status" value="1"/>
</dbReference>
<dbReference type="GO" id="GO:0000164">
    <property type="term" value="C:protein phosphatase type 1 complex"/>
    <property type="evidence" value="ECO:0007669"/>
    <property type="project" value="TreeGrafter"/>
</dbReference>
<dbReference type="AlphaFoldDB" id="A0A1R1PVS9"/>
<comment type="caution">
    <text evidence="3">The sequence shown here is derived from an EMBL/GenBank/DDBJ whole genome shotgun (WGS) entry which is preliminary data.</text>
</comment>
<dbReference type="InterPro" id="IPR038175">
    <property type="entry name" value="CBM21_dom_sf"/>
</dbReference>
<dbReference type="PANTHER" id="PTHR12307">
    <property type="entry name" value="PROTEIN PHOSPHATASE 1 REGULATORY SUBUNIT"/>
    <property type="match status" value="1"/>
</dbReference>
<dbReference type="OrthoDB" id="1881at2759"/>
<sequence length="399" mass="44407">MLEKGREIKEPVIDDDYDDEDGDKDEYEKEAKAREGVKDKKENLIKFVKIDGPSGHSEFLETRKVALEQVRYEDKKRVIQGEIKVLNIQFEKNVTVRYTLDAWRSSSDINAEFTKVEQKSTQNFPGVDLFTFKIDTGVICQSAIDKLCCVEIEMCVRYKAGNMEYWDNNNGRNYSFKITALSSGLDSSNGLCVRKVDTKATASKLSEILRGKAELPPINKNIGILTAPKSLSFAQPQNDDIRIRLVQYRTPGSDAHVQNTFASHASHRPSSSVSNYPFSWDSYYKKASYTQHPRSNSNSPPAGINYSSTPRRMASQSYGPMGMGSEIIRCGSPSVLGSSPILTFSNIYSTTPLAGSPQTSRPGSPVVISRSSSTESMLAWVDGEPYSSSPLHEMPKLIC</sequence>
<feature type="region of interest" description="Disordered" evidence="1">
    <location>
        <begin position="289"/>
        <end position="320"/>
    </location>
</feature>
<evidence type="ECO:0000259" key="2">
    <source>
        <dbReference type="PROSITE" id="PS51159"/>
    </source>
</evidence>
<evidence type="ECO:0000256" key="1">
    <source>
        <dbReference type="SAM" id="MobiDB-lite"/>
    </source>
</evidence>
<dbReference type="PANTHER" id="PTHR12307:SF36">
    <property type="entry name" value="GLYCOGEN-BINDING SUBUNIT 76A"/>
    <property type="match status" value="1"/>
</dbReference>
<dbReference type="EMBL" id="LSSK01000113">
    <property type="protein sequence ID" value="OMH85071.1"/>
    <property type="molecule type" value="Genomic_DNA"/>
</dbReference>
<dbReference type="GO" id="GO:0008157">
    <property type="term" value="F:protein phosphatase 1 binding"/>
    <property type="evidence" value="ECO:0007669"/>
    <property type="project" value="TreeGrafter"/>
</dbReference>
<evidence type="ECO:0000313" key="4">
    <source>
        <dbReference type="Proteomes" id="UP000188320"/>
    </source>
</evidence>
<dbReference type="Gene3D" id="2.60.40.2440">
    <property type="entry name" value="Carbohydrate binding type-21 domain"/>
    <property type="match status" value="1"/>
</dbReference>
<dbReference type="Proteomes" id="UP000188320">
    <property type="component" value="Unassembled WGS sequence"/>
</dbReference>
<feature type="domain" description="CBM21" evidence="2">
    <location>
        <begin position="57"/>
        <end position="177"/>
    </location>
</feature>